<dbReference type="CDD" id="cd08501">
    <property type="entry name" value="PBP2_Lpqw"/>
    <property type="match status" value="1"/>
</dbReference>
<dbReference type="AlphaFoldDB" id="A0A9X2VPI2"/>
<dbReference type="PROSITE" id="PS51257">
    <property type="entry name" value="PROKAR_LIPOPROTEIN"/>
    <property type="match status" value="1"/>
</dbReference>
<dbReference type="Proteomes" id="UP001141259">
    <property type="component" value="Unassembled WGS sequence"/>
</dbReference>
<dbReference type="Pfam" id="PF00496">
    <property type="entry name" value="SBP_bac_5"/>
    <property type="match status" value="1"/>
</dbReference>
<sequence>MTRSGGTRTAAILFAAAGALSACTNSGPLPLVPSTPGMSIVPEETLNEVVVGVDDVKGSYNPHTIAGQSTITTALTSLLLPSVFRTAPDGTPRLDTTLMVSAEVIKTEPYTVSYTVRQDASWTDTAPIAAEDFVYLWQRMRGETGVVDPAGYRLISNIASRDGGKTVEVTFDKPYPGWRSLFGNLLPAHLLKDQPGGWASALADSFPATGGPFQVKTLDQPRGEIVLERSDRYWEQATALDRVVLRRASHEGVVNALRDRDDQAALIRADAIALNTVADLAKTTPLVSKPVPRPEVVQVLLRPASPQLVDLKVRQAVLAALDRDALIAVGTGNGPAAKLRADSQVVAPSRPGYVPTIPPGVGVLDLATSARLLGEAGYVRPDGGVWSRDGKPLNLVIAAPEGAEPYGTVAAQVQRQLALAGIRAKVISPPANQLFEQDLTGSPNGEQTTTVDLTVIPQVDTGDSAATLASSFGCRPSVEDGSTPIPANVAGFCDQTLQPTIDAALSGRTLLAEALTKIEPTLWQQAIALPLFQVADLLVVLPEAQGADVGAPFAGPLSGAASWRREGG</sequence>
<name>A0A9X2VPI2_9PSEU</name>
<dbReference type="EMBL" id="JANYMP010000011">
    <property type="protein sequence ID" value="MCS7479797.1"/>
    <property type="molecule type" value="Genomic_DNA"/>
</dbReference>
<gene>
    <name evidence="3" type="ORF">NZH93_23290</name>
</gene>
<comment type="caution">
    <text evidence="3">The sequence shown here is derived from an EMBL/GenBank/DDBJ whole genome shotgun (WGS) entry which is preliminary data.</text>
</comment>
<feature type="signal peptide" evidence="1">
    <location>
        <begin position="1"/>
        <end position="21"/>
    </location>
</feature>
<dbReference type="RefSeq" id="WP_259625298.1">
    <property type="nucleotide sequence ID" value="NZ_JANYMP010000011.1"/>
</dbReference>
<feature type="domain" description="Solute-binding protein family 5" evidence="2">
    <location>
        <begin position="110"/>
        <end position="436"/>
    </location>
</feature>
<evidence type="ECO:0000259" key="2">
    <source>
        <dbReference type="Pfam" id="PF00496"/>
    </source>
</evidence>
<dbReference type="PANTHER" id="PTHR30290">
    <property type="entry name" value="PERIPLASMIC BINDING COMPONENT OF ABC TRANSPORTER"/>
    <property type="match status" value="1"/>
</dbReference>
<dbReference type="InterPro" id="IPR000914">
    <property type="entry name" value="SBP_5_dom"/>
</dbReference>
<keyword evidence="4" id="KW-1185">Reference proteome</keyword>
<proteinExistence type="predicted"/>
<reference evidence="3" key="1">
    <citation type="submission" date="2022-08" db="EMBL/GenBank/DDBJ databases">
        <authorList>
            <person name="Tistechok S."/>
            <person name="Samborskyy M."/>
            <person name="Roman I."/>
        </authorList>
    </citation>
    <scope>NUCLEOTIDE SEQUENCE</scope>
    <source>
        <strain evidence="3">DSM 103496</strain>
    </source>
</reference>
<dbReference type="InterPro" id="IPR039424">
    <property type="entry name" value="SBP_5"/>
</dbReference>
<accession>A0A9X2VPI2</accession>
<dbReference type="GO" id="GO:0015833">
    <property type="term" value="P:peptide transport"/>
    <property type="evidence" value="ECO:0007669"/>
    <property type="project" value="TreeGrafter"/>
</dbReference>
<dbReference type="Gene3D" id="3.90.76.10">
    <property type="entry name" value="Dipeptide-binding Protein, Domain 1"/>
    <property type="match status" value="1"/>
</dbReference>
<protein>
    <submittedName>
        <fullName evidence="3">ABC transporter family substrate-binding protein</fullName>
    </submittedName>
</protein>
<keyword evidence="1" id="KW-0732">Signal</keyword>
<evidence type="ECO:0000256" key="1">
    <source>
        <dbReference type="SAM" id="SignalP"/>
    </source>
</evidence>
<organism evidence="3 4">
    <name type="scientific">Umezawaea endophytica</name>
    <dbReference type="NCBI Taxonomy" id="1654476"/>
    <lineage>
        <taxon>Bacteria</taxon>
        <taxon>Bacillati</taxon>
        <taxon>Actinomycetota</taxon>
        <taxon>Actinomycetes</taxon>
        <taxon>Pseudonocardiales</taxon>
        <taxon>Pseudonocardiaceae</taxon>
        <taxon>Umezawaea</taxon>
    </lineage>
</organism>
<evidence type="ECO:0000313" key="3">
    <source>
        <dbReference type="EMBL" id="MCS7479797.1"/>
    </source>
</evidence>
<dbReference type="PANTHER" id="PTHR30290:SF65">
    <property type="entry name" value="MONOACYL PHOSPHATIDYLINOSITOL TETRAMANNOSIDE-BINDING PROTEIN LPQW-RELATED"/>
    <property type="match status" value="1"/>
</dbReference>
<feature type="chain" id="PRO_5040772619" evidence="1">
    <location>
        <begin position="22"/>
        <end position="568"/>
    </location>
</feature>
<dbReference type="GO" id="GO:1904680">
    <property type="term" value="F:peptide transmembrane transporter activity"/>
    <property type="evidence" value="ECO:0007669"/>
    <property type="project" value="TreeGrafter"/>
</dbReference>
<evidence type="ECO:0000313" key="4">
    <source>
        <dbReference type="Proteomes" id="UP001141259"/>
    </source>
</evidence>
<dbReference type="Gene3D" id="3.10.105.10">
    <property type="entry name" value="Dipeptide-binding Protein, Domain 3"/>
    <property type="match status" value="1"/>
</dbReference>
<dbReference type="SUPFAM" id="SSF53850">
    <property type="entry name" value="Periplasmic binding protein-like II"/>
    <property type="match status" value="1"/>
</dbReference>